<keyword evidence="2" id="KW-1185">Reference proteome</keyword>
<comment type="caution">
    <text evidence="1">The sequence shown here is derived from an EMBL/GenBank/DDBJ whole genome shotgun (WGS) entry which is preliminary data.</text>
</comment>
<dbReference type="AlphaFoldDB" id="A0AAV6VY50"/>
<proteinExistence type="predicted"/>
<sequence>MPLTGCSRRQYQMKQTLAITNSVYTAGKKQQLRSEEYCRDSIGAVFTGPDKETQGTHNQFECRKVNRRNKFLEIELRVFRASRVES</sequence>
<evidence type="ECO:0000313" key="1">
    <source>
        <dbReference type="EMBL" id="KAG8200673.1"/>
    </source>
</evidence>
<name>A0AAV6VY50_9ARAC</name>
<evidence type="ECO:0000313" key="2">
    <source>
        <dbReference type="Proteomes" id="UP000827092"/>
    </source>
</evidence>
<reference evidence="1 2" key="1">
    <citation type="journal article" date="2022" name="Nat. Ecol. Evol.">
        <title>A masculinizing supergene underlies an exaggerated male reproductive morph in a spider.</title>
        <authorList>
            <person name="Hendrickx F."/>
            <person name="De Corte Z."/>
            <person name="Sonet G."/>
            <person name="Van Belleghem S.M."/>
            <person name="Kostlbacher S."/>
            <person name="Vangestel C."/>
        </authorList>
    </citation>
    <scope>NUCLEOTIDE SEQUENCE [LARGE SCALE GENOMIC DNA]</scope>
    <source>
        <strain evidence="1">W744_W776</strain>
    </source>
</reference>
<dbReference type="EMBL" id="JAFNEN010000014">
    <property type="protein sequence ID" value="KAG8200673.1"/>
    <property type="molecule type" value="Genomic_DNA"/>
</dbReference>
<protein>
    <submittedName>
        <fullName evidence="1">Uncharacterized protein</fullName>
    </submittedName>
</protein>
<dbReference type="Proteomes" id="UP000827092">
    <property type="component" value="Unassembled WGS sequence"/>
</dbReference>
<organism evidence="1 2">
    <name type="scientific">Oedothorax gibbosus</name>
    <dbReference type="NCBI Taxonomy" id="931172"/>
    <lineage>
        <taxon>Eukaryota</taxon>
        <taxon>Metazoa</taxon>
        <taxon>Ecdysozoa</taxon>
        <taxon>Arthropoda</taxon>
        <taxon>Chelicerata</taxon>
        <taxon>Arachnida</taxon>
        <taxon>Araneae</taxon>
        <taxon>Araneomorphae</taxon>
        <taxon>Entelegynae</taxon>
        <taxon>Araneoidea</taxon>
        <taxon>Linyphiidae</taxon>
        <taxon>Erigoninae</taxon>
        <taxon>Oedothorax</taxon>
    </lineage>
</organism>
<gene>
    <name evidence="1" type="ORF">JTE90_022291</name>
</gene>
<accession>A0AAV6VY50</accession>